<accession>A0AAE3SGB7</accession>
<evidence type="ECO:0000259" key="2">
    <source>
        <dbReference type="PROSITE" id="PS51175"/>
    </source>
</evidence>
<dbReference type="GO" id="GO:0030246">
    <property type="term" value="F:carbohydrate binding"/>
    <property type="evidence" value="ECO:0007669"/>
    <property type="project" value="InterPro"/>
</dbReference>
<evidence type="ECO:0000313" key="4">
    <source>
        <dbReference type="Proteomes" id="UP001209229"/>
    </source>
</evidence>
<sequence length="1233" mass="137921">MKKDYIVKVILYTLLFAFLPGLASAADSNTTLRRPISPDQPMWLIHIDTWNYPDPEKIIALVPKDIRPYVVMNISLSISYDEVNNRYARVEYGYETARSWIKACAQNQMWVMVQPASGAYSHFSDDDLTIYEEFFQDFPNFLGFSYAEQFWGFGEDDVRNPPELSERMAHLANLLELTNTYGGYLNVSICWNKWGQNVNPIGMLKLWPSFRSACSAYPENFILFDKHTQVSYLHDRESMVLGAYLSGMTGQYGIRYDDTGWTDGDRVHRENFTMATYGAPFLEHTMLTGLTVFDGPELIWTQCFREVNNTSTTDGYSTRKWETFPQFDKVSVDLFRKVLDGTVRIPDRQEVIDRSKMAIMHDVNSGTNDDKYSSPMSLYQGLYRMDNDGDYGDNWSFFKKTGRYPTIPIVYQLNDAVANTFETIVKKSEYSSRWSTVSAKVNEFNNLFPEEYTGDIYAARYENGWVTYNPYKTGQIASGNIPFKYNTSDHMELSYSRYTAGVIKEYSDYITVYLSNFDDELNPVLKPDVIKIYGSTSEPSYSIKERGEDEKSMVSKEWTNGVFTLTIEHNGPVDIRIDCAGAKTDRLTSYQSANISVPVAPPVYKGSRQYEAETFEFKNIVGYTKNGSTSSIRNYTGQGYLNFGTNATASVRDEVTVIGDGLYTLKTKYAVTGSDISTIDLYVNDIKVATPLFTQTATLSDWAVNTQTIELKKGVNVIEYIASGTGARPIYFDHIVVEPGDVNDVWMEAECGIVGSLWEVNTASDASNDQYVTIQPGNNSAGSAPSGSAGQIEYAFDINTDGAYTVWGRVKAPTSNDNAFWVQMDEQSWVAWSNITTGSEWIWAEIGTYTLTAGAHTFKVGYNEDGAQLDKLYVTNSGNTPSGIGGPDLNCKVNLPPFAFAGFGVSVIDMDKNGTESIVLDGSESVDQDGVIASYVWREGADEIATGENPTVDLSIGTHHIILEVTDNDGETDSSEIVIIIYEWDYATSQIWLEAECGTVGSDWETVNDANASNEKYVTAISGREYVSQAPANASGMVEMSFSVSSEDSYAVYARIHCPSYNDDSFWLEMDGVSSGYYNGLANSTWGWYKFGDFNLAAGEHTLKIGIREDGAKLDKFFITKYTDLPQGIGETASNCNQLGVKTEKNKNFKLLQNVPNPCSSSTIIEYYLNKPGNVDLSIFDMYGQKVATLVHENQGVGGYTREWKPQGLANGVYIYRLQVGGLSETRKLIIRK</sequence>
<evidence type="ECO:0000256" key="1">
    <source>
        <dbReference type="SAM" id="SignalP"/>
    </source>
</evidence>
<dbReference type="NCBIfam" id="TIGR04183">
    <property type="entry name" value="Por_Secre_tail"/>
    <property type="match status" value="1"/>
</dbReference>
<dbReference type="Pfam" id="PF18962">
    <property type="entry name" value="Por_Secre_tail"/>
    <property type="match status" value="1"/>
</dbReference>
<dbReference type="Proteomes" id="UP001209229">
    <property type="component" value="Unassembled WGS sequence"/>
</dbReference>
<dbReference type="GO" id="GO:0003824">
    <property type="term" value="F:catalytic activity"/>
    <property type="evidence" value="ECO:0007669"/>
    <property type="project" value="UniProtKB-ARBA"/>
</dbReference>
<dbReference type="Gene3D" id="2.60.220.10">
    <property type="entry name" value="Polysaccharide lyase family 8-like, C-terminal"/>
    <property type="match status" value="1"/>
</dbReference>
<dbReference type="EMBL" id="JAPDPJ010000039">
    <property type="protein sequence ID" value="MCW3787922.1"/>
    <property type="molecule type" value="Genomic_DNA"/>
</dbReference>
<dbReference type="InterPro" id="IPR013191">
    <property type="entry name" value="GH98_central"/>
</dbReference>
<dbReference type="GO" id="GO:0005975">
    <property type="term" value="P:carbohydrate metabolic process"/>
    <property type="evidence" value="ECO:0007669"/>
    <property type="project" value="InterPro"/>
</dbReference>
<keyword evidence="1" id="KW-0732">Signal</keyword>
<dbReference type="InterPro" id="IPR011071">
    <property type="entry name" value="Lyase_8-like_C"/>
</dbReference>
<dbReference type="Pfam" id="PF08307">
    <property type="entry name" value="Glyco_hydro_98C"/>
    <property type="match status" value="1"/>
</dbReference>
<dbReference type="SUPFAM" id="SSF49299">
    <property type="entry name" value="PKD domain"/>
    <property type="match status" value="1"/>
</dbReference>
<dbReference type="Gene3D" id="2.60.40.10">
    <property type="entry name" value="Immunoglobulins"/>
    <property type="match status" value="1"/>
</dbReference>
<feature type="domain" description="CBM6" evidence="2">
    <location>
        <begin position="608"/>
        <end position="738"/>
    </location>
</feature>
<dbReference type="RefSeq" id="WP_301191486.1">
    <property type="nucleotide sequence ID" value="NZ_JAPDPJ010000039.1"/>
</dbReference>
<dbReference type="InterPro" id="IPR005084">
    <property type="entry name" value="CBM6"/>
</dbReference>
<evidence type="ECO:0000313" key="3">
    <source>
        <dbReference type="EMBL" id="MCW3787922.1"/>
    </source>
</evidence>
<proteinExistence type="predicted"/>
<dbReference type="PROSITE" id="PS51175">
    <property type="entry name" value="CBM6"/>
    <property type="match status" value="1"/>
</dbReference>
<dbReference type="Pfam" id="PF08306">
    <property type="entry name" value="Glyco_hydro_98M"/>
    <property type="match status" value="1"/>
</dbReference>
<feature type="chain" id="PRO_5042190774" evidence="1">
    <location>
        <begin position="26"/>
        <end position="1233"/>
    </location>
</feature>
<dbReference type="InterPro" id="IPR013190">
    <property type="entry name" value="GH98_C"/>
</dbReference>
<dbReference type="Gene3D" id="2.60.120.260">
    <property type="entry name" value="Galactose-binding domain-like"/>
    <property type="match status" value="3"/>
</dbReference>
<dbReference type="SMART" id="SM00089">
    <property type="entry name" value="PKD"/>
    <property type="match status" value="1"/>
</dbReference>
<dbReference type="InterPro" id="IPR008979">
    <property type="entry name" value="Galactose-bd-like_sf"/>
</dbReference>
<reference evidence="3" key="1">
    <citation type="submission" date="2022-10" db="EMBL/GenBank/DDBJ databases">
        <authorList>
            <person name="Yu W.X."/>
        </authorList>
    </citation>
    <scope>NUCLEOTIDE SEQUENCE</scope>
    <source>
        <strain evidence="3">AAT</strain>
    </source>
</reference>
<dbReference type="InterPro" id="IPR022409">
    <property type="entry name" value="PKD/Chitinase_dom"/>
</dbReference>
<keyword evidence="4" id="KW-1185">Reference proteome</keyword>
<dbReference type="InterPro" id="IPR013783">
    <property type="entry name" value="Ig-like_fold"/>
</dbReference>
<feature type="signal peptide" evidence="1">
    <location>
        <begin position="1"/>
        <end position="25"/>
    </location>
</feature>
<dbReference type="InterPro" id="IPR035986">
    <property type="entry name" value="PKD_dom_sf"/>
</dbReference>
<dbReference type="InterPro" id="IPR026444">
    <property type="entry name" value="Secre_tail"/>
</dbReference>
<protein>
    <submittedName>
        <fullName evidence="3">T9SS type A sorting domain-containing protein</fullName>
    </submittedName>
</protein>
<name>A0AAE3SGB7_9BACT</name>
<dbReference type="AlphaFoldDB" id="A0AAE3SGB7"/>
<dbReference type="Gene3D" id="3.20.20.80">
    <property type="entry name" value="Glycosidases"/>
    <property type="match status" value="1"/>
</dbReference>
<dbReference type="SUPFAM" id="SSF49785">
    <property type="entry name" value="Galactose-binding domain-like"/>
    <property type="match status" value="1"/>
</dbReference>
<comment type="caution">
    <text evidence="3">The sequence shown here is derived from an EMBL/GenBank/DDBJ whole genome shotgun (WGS) entry which is preliminary data.</text>
</comment>
<gene>
    <name evidence="3" type="ORF">OM075_15710</name>
</gene>
<organism evidence="3 4">
    <name type="scientific">Plebeiibacterium sediminum</name>
    <dbReference type="NCBI Taxonomy" id="2992112"/>
    <lineage>
        <taxon>Bacteria</taxon>
        <taxon>Pseudomonadati</taxon>
        <taxon>Bacteroidota</taxon>
        <taxon>Bacteroidia</taxon>
        <taxon>Marinilabiliales</taxon>
        <taxon>Marinilabiliaceae</taxon>
        <taxon>Plebeiibacterium</taxon>
    </lineage>
</organism>
<dbReference type="CDD" id="cd02795">
    <property type="entry name" value="CBM6-CBM35-CBM36_like"/>
    <property type="match status" value="1"/>
</dbReference>